<dbReference type="Proteomes" id="UP001500166">
    <property type="component" value="Unassembled WGS sequence"/>
</dbReference>
<feature type="transmembrane region" description="Helical" evidence="2">
    <location>
        <begin position="98"/>
        <end position="118"/>
    </location>
</feature>
<comment type="caution">
    <text evidence="4">The sequence shown here is derived from an EMBL/GenBank/DDBJ whole genome shotgun (WGS) entry which is preliminary data.</text>
</comment>
<keyword evidence="1 2" id="KW-0472">Membrane</keyword>
<reference evidence="4 5" key="1">
    <citation type="journal article" date="2019" name="Int. J. Syst. Evol. Microbiol.">
        <title>The Global Catalogue of Microorganisms (GCM) 10K type strain sequencing project: providing services to taxonomists for standard genome sequencing and annotation.</title>
        <authorList>
            <consortium name="The Broad Institute Genomics Platform"/>
            <consortium name="The Broad Institute Genome Sequencing Center for Infectious Disease"/>
            <person name="Wu L."/>
            <person name="Ma J."/>
        </authorList>
    </citation>
    <scope>NUCLEOTIDE SEQUENCE [LARGE SCALE GENOMIC DNA]</scope>
    <source>
        <strain evidence="4 5">JCM 15914</strain>
    </source>
</reference>
<dbReference type="InterPro" id="IPR046342">
    <property type="entry name" value="CBS_dom_sf"/>
</dbReference>
<dbReference type="EMBL" id="BAAAQA010000037">
    <property type="protein sequence ID" value="GAA2123742.1"/>
    <property type="molecule type" value="Genomic_DNA"/>
</dbReference>
<dbReference type="SUPFAM" id="SSF54631">
    <property type="entry name" value="CBS-domain pair"/>
    <property type="match status" value="1"/>
</dbReference>
<dbReference type="InterPro" id="IPR002550">
    <property type="entry name" value="CNNM"/>
</dbReference>
<keyword evidence="1 2" id="KW-0812">Transmembrane</keyword>
<evidence type="ECO:0000256" key="2">
    <source>
        <dbReference type="SAM" id="Phobius"/>
    </source>
</evidence>
<dbReference type="PANTHER" id="PTHR43099">
    <property type="entry name" value="UPF0053 PROTEIN YRKA"/>
    <property type="match status" value="1"/>
</dbReference>
<proteinExistence type="predicted"/>
<feature type="domain" description="CNNM transmembrane" evidence="3">
    <location>
        <begin position="1"/>
        <end position="203"/>
    </location>
</feature>
<evidence type="ECO:0000313" key="5">
    <source>
        <dbReference type="Proteomes" id="UP001500166"/>
    </source>
</evidence>
<dbReference type="PROSITE" id="PS51846">
    <property type="entry name" value="CNNM"/>
    <property type="match status" value="1"/>
</dbReference>
<sequence length="356" mass="38547">MTTSTAIIVLVLLLAGNAFFVASEFAMVSARRDQLEPKAAEGSKAAKYALKGIENVSTALAATQLGITACSLLIGAVGEPAIAHLIEQPLEYFGVPSALLHPIALVIALLIVTFLHMVLGEMVPKNIAIAVPGRSAMVLGPVLHGFVMVFRPFIWIMNETANHLVRWLFRVEPKDEVASSFTSEDVRGFVAESGREGLLDNDEIRLLTGALNFENKTADDVALPLTGMRTVASDITAAGIEMMCAETGFSRFPVQDQNERLMGYIHTKDVLGLPETMRHVPIPAASIRRFARVAPEDKLRKVTRTMQADGAHFALLGQVARDSRTTDESVYIVALEDVLEELVGEVRDATSKPVAD</sequence>
<dbReference type="InterPro" id="IPR051676">
    <property type="entry name" value="UPF0053_domain"/>
</dbReference>
<keyword evidence="1 2" id="KW-1133">Transmembrane helix</keyword>
<protein>
    <submittedName>
        <fullName evidence="4">Hemolysin family protein</fullName>
    </submittedName>
</protein>
<dbReference type="Gene3D" id="3.10.580.10">
    <property type="entry name" value="CBS-domain"/>
    <property type="match status" value="1"/>
</dbReference>
<name>A0ABN2Y9L0_9MICC</name>
<dbReference type="Pfam" id="PF01595">
    <property type="entry name" value="CNNM"/>
    <property type="match status" value="1"/>
</dbReference>
<keyword evidence="5" id="KW-1185">Reference proteome</keyword>
<evidence type="ECO:0000256" key="1">
    <source>
        <dbReference type="PROSITE-ProRule" id="PRU01193"/>
    </source>
</evidence>
<accession>A0ABN2Y9L0</accession>
<feature type="transmembrane region" description="Helical" evidence="2">
    <location>
        <begin position="56"/>
        <end position="77"/>
    </location>
</feature>
<dbReference type="RefSeq" id="WP_344225561.1">
    <property type="nucleotide sequence ID" value="NZ_BAAAQA010000037.1"/>
</dbReference>
<dbReference type="PANTHER" id="PTHR43099:SF5">
    <property type="entry name" value="HLYC_CORC FAMILY TRANSPORTER"/>
    <property type="match status" value="1"/>
</dbReference>
<feature type="transmembrane region" description="Helical" evidence="2">
    <location>
        <begin position="138"/>
        <end position="157"/>
    </location>
</feature>
<gene>
    <name evidence="4" type="ORF">GCM10009824_27750</name>
</gene>
<evidence type="ECO:0000313" key="4">
    <source>
        <dbReference type="EMBL" id="GAA2123742.1"/>
    </source>
</evidence>
<evidence type="ECO:0000259" key="3">
    <source>
        <dbReference type="PROSITE" id="PS51846"/>
    </source>
</evidence>
<organism evidence="4 5">
    <name type="scientific">Kocuria atrinae</name>
    <dbReference type="NCBI Taxonomy" id="592377"/>
    <lineage>
        <taxon>Bacteria</taxon>
        <taxon>Bacillati</taxon>
        <taxon>Actinomycetota</taxon>
        <taxon>Actinomycetes</taxon>
        <taxon>Micrococcales</taxon>
        <taxon>Micrococcaceae</taxon>
        <taxon>Kocuria</taxon>
    </lineage>
</organism>